<dbReference type="InterPro" id="IPR001995">
    <property type="entry name" value="Peptidase_A2_cat"/>
</dbReference>
<dbReference type="GO" id="GO:0004190">
    <property type="term" value="F:aspartic-type endopeptidase activity"/>
    <property type="evidence" value="ECO:0007669"/>
    <property type="project" value="InterPro"/>
</dbReference>
<name>A0A821V126_9NEOP</name>
<dbReference type="Pfam" id="PF03564">
    <property type="entry name" value="DUF1759"/>
    <property type="match status" value="1"/>
</dbReference>
<accession>A0A821V126</accession>
<sequence length="901" mass="103215">MASLIKSQIGYKETLKRAYQNFRKSPKDRLAKVSYIKTKLELLESDWKIVTNNHNRILENFDSTIEEEYLNLYEELEDTYLNYKLSLLDVLPNSDNVMDNPCMNNQSCKGESNLRLPKISIPVFSGNYSDWQTFKDLFESLIHNNTSLDKIEKFHYLKGLLTGEAEQILRHVTLYAANYDQSWTLLNDRFNNKKYLVNCLLDRLLNQSAIVHESCKAIKTLFDTTNDTLQGLKNLGLHVEHWDTIVIYILTKKIDTESRKLWEQRICTSNDLPTILEFKQFLESRFRSLEFLDIKNTKRITNYQNKVHHVVSNSSSNVCAYCNRSNHKIVNCKEFCKMDYEGCHNFIKSSNLCFNCLGSSHLAIACRSSKCRVCRNNHHSLLHPPKQKIDSTINLNPGEGMVSDSKISINETPVHNLPSISNISTHFMQQIAPKEVLLATAVIKAQAKNGQFYLLRALLDQGSQASFITESAVQLLGLRKTLNKSIISGLGGDKGVLASKYNVEVLVQSNHDHNFEMEAQAHVLRTITSLLPSTKIQKVDWPQLFSLNLADPHYSTPSKIDILLGADVYGDVIKVGLVRDPNGGLTAQFTALGWVLSGPTNLVNEEIAAQTQCHHNLILSMHTQTQIDDNELLKRFWQLDSDSDSDNTKILSEEETRCEEFYAKTTQRSETGRYVVRLPFKETDPQCKYGRSRDIAIKRLRLLEQRFKKNPELKARYSAVMQEYLDLGHMEHVTVKDKDPLECVYLPHHGVIREDKTTTKVRVVFDASCKGTNGISLNQTLMVGPKLQQDLRHIIMRWRMHPICLSADIVKMYRQVVVTDADADFQRLVWREDEESEIKDYRLIRVTFGTACAPYLAVKTLQQLAIDEHKECPDVAEKIITDYYVDDLLTGCETVEEGLRI</sequence>
<dbReference type="EMBL" id="CAJOBZ010000035">
    <property type="protein sequence ID" value="CAF4899108.1"/>
    <property type="molecule type" value="Genomic_DNA"/>
</dbReference>
<dbReference type="PANTHER" id="PTHR47331">
    <property type="entry name" value="PHD-TYPE DOMAIN-CONTAINING PROTEIN"/>
    <property type="match status" value="1"/>
</dbReference>
<dbReference type="SMART" id="SM00343">
    <property type="entry name" value="ZnF_C2HC"/>
    <property type="match status" value="2"/>
</dbReference>
<dbReference type="InterPro" id="IPR005312">
    <property type="entry name" value="DUF1759"/>
</dbReference>
<dbReference type="Proteomes" id="UP000663880">
    <property type="component" value="Unassembled WGS sequence"/>
</dbReference>
<dbReference type="GO" id="GO:0003676">
    <property type="term" value="F:nucleic acid binding"/>
    <property type="evidence" value="ECO:0007669"/>
    <property type="project" value="InterPro"/>
</dbReference>
<reference evidence="2" key="1">
    <citation type="submission" date="2021-02" db="EMBL/GenBank/DDBJ databases">
        <authorList>
            <person name="Steward A R."/>
        </authorList>
    </citation>
    <scope>NUCLEOTIDE SEQUENCE</scope>
</reference>
<gene>
    <name evidence="2" type="ORF">PMACD_LOCUS11131</name>
</gene>
<evidence type="ECO:0000259" key="1">
    <source>
        <dbReference type="PROSITE" id="PS50175"/>
    </source>
</evidence>
<keyword evidence="3" id="KW-1185">Reference proteome</keyword>
<organism evidence="2 3">
    <name type="scientific">Pieris macdunnoughi</name>
    <dbReference type="NCBI Taxonomy" id="345717"/>
    <lineage>
        <taxon>Eukaryota</taxon>
        <taxon>Metazoa</taxon>
        <taxon>Ecdysozoa</taxon>
        <taxon>Arthropoda</taxon>
        <taxon>Hexapoda</taxon>
        <taxon>Insecta</taxon>
        <taxon>Pterygota</taxon>
        <taxon>Neoptera</taxon>
        <taxon>Endopterygota</taxon>
        <taxon>Lepidoptera</taxon>
        <taxon>Glossata</taxon>
        <taxon>Ditrysia</taxon>
        <taxon>Papilionoidea</taxon>
        <taxon>Pieridae</taxon>
        <taxon>Pierinae</taxon>
        <taxon>Pieris</taxon>
    </lineage>
</organism>
<dbReference type="InterPro" id="IPR043502">
    <property type="entry name" value="DNA/RNA_pol_sf"/>
</dbReference>
<dbReference type="OrthoDB" id="5984724at2759"/>
<dbReference type="PROSITE" id="PS50175">
    <property type="entry name" value="ASP_PROT_RETROV"/>
    <property type="match status" value="1"/>
</dbReference>
<dbReference type="AlphaFoldDB" id="A0A821V126"/>
<dbReference type="GO" id="GO:0008270">
    <property type="term" value="F:zinc ion binding"/>
    <property type="evidence" value="ECO:0007669"/>
    <property type="project" value="InterPro"/>
</dbReference>
<feature type="domain" description="Peptidase A2" evidence="1">
    <location>
        <begin position="455"/>
        <end position="492"/>
    </location>
</feature>
<evidence type="ECO:0000313" key="2">
    <source>
        <dbReference type="EMBL" id="CAF4899108.1"/>
    </source>
</evidence>
<dbReference type="GO" id="GO:0071897">
    <property type="term" value="P:DNA biosynthetic process"/>
    <property type="evidence" value="ECO:0007669"/>
    <property type="project" value="UniProtKB-ARBA"/>
</dbReference>
<dbReference type="InterPro" id="IPR001878">
    <property type="entry name" value="Znf_CCHC"/>
</dbReference>
<protein>
    <recommendedName>
        <fullName evidence="1">Peptidase A2 domain-containing protein</fullName>
    </recommendedName>
</protein>
<dbReference type="PANTHER" id="PTHR47331:SF5">
    <property type="entry name" value="RIBONUCLEASE H"/>
    <property type="match status" value="1"/>
</dbReference>
<dbReference type="SUPFAM" id="SSF56672">
    <property type="entry name" value="DNA/RNA polymerases"/>
    <property type="match status" value="1"/>
</dbReference>
<evidence type="ECO:0000313" key="3">
    <source>
        <dbReference type="Proteomes" id="UP000663880"/>
    </source>
</evidence>
<dbReference type="GO" id="GO:0006508">
    <property type="term" value="P:proteolysis"/>
    <property type="evidence" value="ECO:0007669"/>
    <property type="project" value="InterPro"/>
</dbReference>
<proteinExistence type="predicted"/>
<comment type="caution">
    <text evidence="2">The sequence shown here is derived from an EMBL/GenBank/DDBJ whole genome shotgun (WGS) entry which is preliminary data.</text>
</comment>